<comment type="caution">
    <text evidence="2">The sequence shown here is derived from an EMBL/GenBank/DDBJ whole genome shotgun (WGS) entry which is preliminary data.</text>
</comment>
<reference evidence="2 3" key="1">
    <citation type="journal article" date="2020" name="Int. J. Syst. Evol. Microbiol.">
        <title>Novel acetic acid bacteria from cider fermentations: Acetobacter conturbans sp. nov. and Acetobacter fallax sp. nov.</title>
        <authorList>
            <person name="Sombolestani A.S."/>
            <person name="Cleenwerck I."/>
            <person name="Cnockaert M."/>
            <person name="Borremans W."/>
            <person name="Wieme A.D."/>
            <person name="De Vuyst L."/>
            <person name="Vandamme P."/>
        </authorList>
    </citation>
    <scope>NUCLEOTIDE SEQUENCE [LARGE SCALE GENOMIC DNA]</scope>
    <source>
        <strain evidence="2 3">LMG 30640</strain>
    </source>
</reference>
<evidence type="ECO:0000313" key="2">
    <source>
        <dbReference type="EMBL" id="NHN84431.1"/>
    </source>
</evidence>
<proteinExistence type="predicted"/>
<dbReference type="Pfam" id="PF00535">
    <property type="entry name" value="Glycos_transf_2"/>
    <property type="match status" value="2"/>
</dbReference>
<dbReference type="InterPro" id="IPR029044">
    <property type="entry name" value="Nucleotide-diphossugar_trans"/>
</dbReference>
<feature type="domain" description="Glycosyltransferase 2-like" evidence="1">
    <location>
        <begin position="563"/>
        <end position="688"/>
    </location>
</feature>
<dbReference type="EMBL" id="WOTB01000007">
    <property type="protein sequence ID" value="NHN84431.1"/>
    <property type="molecule type" value="Genomic_DNA"/>
</dbReference>
<evidence type="ECO:0000259" key="1">
    <source>
        <dbReference type="Pfam" id="PF00535"/>
    </source>
</evidence>
<dbReference type="PANTHER" id="PTHR43179:SF7">
    <property type="entry name" value="RHAMNOSYLTRANSFERASE WBBL"/>
    <property type="match status" value="1"/>
</dbReference>
<dbReference type="InterPro" id="IPR001173">
    <property type="entry name" value="Glyco_trans_2-like"/>
</dbReference>
<dbReference type="SUPFAM" id="SSF53448">
    <property type="entry name" value="Nucleotide-diphospho-sugar transferases"/>
    <property type="match status" value="2"/>
</dbReference>
<name>A0ABX0JM40_9PROT</name>
<evidence type="ECO:0000313" key="3">
    <source>
        <dbReference type="Proteomes" id="UP000635278"/>
    </source>
</evidence>
<feature type="domain" description="Glycosyltransferase 2-like" evidence="1">
    <location>
        <begin position="306"/>
        <end position="434"/>
    </location>
</feature>
<organism evidence="2 3">
    <name type="scientific">Acetobacter musti</name>
    <dbReference type="NCBI Taxonomy" id="864732"/>
    <lineage>
        <taxon>Bacteria</taxon>
        <taxon>Pseudomonadati</taxon>
        <taxon>Pseudomonadota</taxon>
        <taxon>Alphaproteobacteria</taxon>
        <taxon>Acetobacterales</taxon>
        <taxon>Acetobacteraceae</taxon>
        <taxon>Acetobacter</taxon>
    </lineage>
</organism>
<dbReference type="PANTHER" id="PTHR43179">
    <property type="entry name" value="RHAMNOSYLTRANSFERASE WBBL"/>
    <property type="match status" value="1"/>
</dbReference>
<accession>A0ABX0JM40</accession>
<protein>
    <submittedName>
        <fullName evidence="2">Glycosyltransferase</fullName>
    </submittedName>
</protein>
<gene>
    <name evidence="2" type="ORF">GOB93_07205</name>
</gene>
<dbReference type="Gene3D" id="3.90.550.10">
    <property type="entry name" value="Spore Coat Polysaccharide Biosynthesis Protein SpsA, Chain A"/>
    <property type="match status" value="2"/>
</dbReference>
<keyword evidence="3" id="KW-1185">Reference proteome</keyword>
<dbReference type="Proteomes" id="UP000635278">
    <property type="component" value="Unassembled WGS sequence"/>
</dbReference>
<sequence>MSASQLTGRRLTRFVGYFDSIEGSQLKGWACNLALPREPVRLHVLVDEQEVGVAVCDLPRADVQATLGIMTARLGFVFDIPKAFIDGKEHRIGLRFPDRSIVPSLAQQDGSLHEEDMAVVLTPRYVYESFFDGIKNGALCGWVQRVDPVSGARDGNCEIAIFIDDVPFVQVHAKRFRGDVMKAAGGDPYCGFQVSLPQVLSSYGARTIRVVIVDADIDVQGSPVTTAFVGHELEGRLRTLGDTVEHLYKEIASLRGKIADLLPSQKYGLDSYDSWAKRYFPNLRARIAERRRETGGLSPETQPLVSVICPTYKPDITDFMAAVDSVAAQTWTNWELIVVDDGGKSLEVAARLAEYSRRDPRISLIRLRKNAGISEATNAGIKAARGEWILFFDHDDLLVDVAIEAMLQGARDTDALVIYSDEDKIDPSGYLQEPHFKPDFDYRYLLGCNYICHLTMVRSDVVRLAGDLRAQYDGAQDHDFLLRLTEIVPRERFLHIPEVLYHWRKTANSTATTLANKEYATDAGVRCVSDHLKRVGYNATVSAINGVTLYNVQWSLPRSPHVSIIIPFKDQVKTTKECVSRLLSKTGYESFDIVLVDNWSTEEETQAFCRDISRDPRVRVLSVKEQFNYSRLNNLATVDNEAEFFVFMNNDLFVQDENWLEIAVAEALSADDIGAVGGKFLYPSGRVQHAGVVVHPDTIATHVHHGLSADEYGYMGRALVSHEVTAVTAAAMLVRAEAFREVGGFDEVNLKVAYNDVDLCLKLREAGWRIIQCNNFRAVHYESFSRGSDETPAKKERLYAESQYMRDRWAESRLYRHDPAYSRYFSIDQNYYDLADPD</sequence>
<dbReference type="RefSeq" id="WP_173582822.1">
    <property type="nucleotide sequence ID" value="NZ_WOTB01000007.1"/>
</dbReference>